<dbReference type="CDD" id="cd04369">
    <property type="entry name" value="Bromodomain"/>
    <property type="match status" value="1"/>
</dbReference>
<feature type="compositionally biased region" description="Basic and acidic residues" evidence="3">
    <location>
        <begin position="59"/>
        <end position="68"/>
    </location>
</feature>
<evidence type="ECO:0000313" key="5">
    <source>
        <dbReference type="EMBL" id="KAJ8453056.1"/>
    </source>
</evidence>
<feature type="domain" description="Bromo" evidence="4">
    <location>
        <begin position="103"/>
        <end position="180"/>
    </location>
</feature>
<feature type="compositionally biased region" description="Polar residues" evidence="3">
    <location>
        <begin position="433"/>
        <end position="450"/>
    </location>
</feature>
<feature type="region of interest" description="Disordered" evidence="3">
    <location>
        <begin position="195"/>
        <end position="257"/>
    </location>
</feature>
<evidence type="ECO:0000256" key="1">
    <source>
        <dbReference type="ARBA" id="ARBA00023117"/>
    </source>
</evidence>
<proteinExistence type="predicted"/>
<reference evidence="5" key="1">
    <citation type="submission" date="2022-04" db="EMBL/GenBank/DDBJ databases">
        <title>Carnegiea gigantea Genome sequencing and assembly v2.</title>
        <authorList>
            <person name="Copetti D."/>
            <person name="Sanderson M.J."/>
            <person name="Burquez A."/>
            <person name="Wojciechowski M.F."/>
        </authorList>
    </citation>
    <scope>NUCLEOTIDE SEQUENCE</scope>
    <source>
        <strain evidence="5">SGP5-SGP5p</strain>
        <tissue evidence="5">Aerial part</tissue>
    </source>
</reference>
<dbReference type="PANTHER" id="PTHR22881:SF27">
    <property type="entry name" value="BROMODOMAIN CONTAINING 7_9"/>
    <property type="match status" value="1"/>
</dbReference>
<dbReference type="OrthoDB" id="21449at2759"/>
<dbReference type="InterPro" id="IPR036427">
    <property type="entry name" value="Bromodomain-like_sf"/>
</dbReference>
<feature type="region of interest" description="Disordered" evidence="3">
    <location>
        <begin position="1"/>
        <end position="90"/>
    </location>
</feature>
<feature type="compositionally biased region" description="Basic and acidic residues" evidence="3">
    <location>
        <begin position="39"/>
        <end position="49"/>
    </location>
</feature>
<feature type="compositionally biased region" description="Basic and acidic residues" evidence="3">
    <location>
        <begin position="17"/>
        <end position="27"/>
    </location>
</feature>
<dbReference type="InterPro" id="IPR051831">
    <property type="entry name" value="Bromodomain_contain_prot"/>
</dbReference>
<dbReference type="PROSITE" id="PS50014">
    <property type="entry name" value="BROMODOMAIN_2"/>
    <property type="match status" value="1"/>
</dbReference>
<keyword evidence="6" id="KW-1185">Reference proteome</keyword>
<dbReference type="AlphaFoldDB" id="A0A9Q1KYA9"/>
<organism evidence="5 6">
    <name type="scientific">Carnegiea gigantea</name>
    <dbReference type="NCBI Taxonomy" id="171969"/>
    <lineage>
        <taxon>Eukaryota</taxon>
        <taxon>Viridiplantae</taxon>
        <taxon>Streptophyta</taxon>
        <taxon>Embryophyta</taxon>
        <taxon>Tracheophyta</taxon>
        <taxon>Spermatophyta</taxon>
        <taxon>Magnoliopsida</taxon>
        <taxon>eudicotyledons</taxon>
        <taxon>Gunneridae</taxon>
        <taxon>Pentapetalae</taxon>
        <taxon>Caryophyllales</taxon>
        <taxon>Cactineae</taxon>
        <taxon>Cactaceae</taxon>
        <taxon>Cactoideae</taxon>
        <taxon>Echinocereeae</taxon>
        <taxon>Carnegiea</taxon>
    </lineage>
</organism>
<sequence>MLLTCISNPNPNPDPTTDDRDLSSCKRTEKKLKLIAKLPDQDGEGHSGEDNSGSDSNPDDDRSFESNTRKRKIGSIAHGSGPNDDDDKGWPSLWVRKDTYGVFAEPVDPEETIWFLSECGCLPMLQLPDYHEVIQHPMDFSAIRKKLANGSYANLEQFEKDVFLICSNATQYNSPDTIYFRQARSIQELAKRSFENLRQDSDDNELEPEPKVPRRGRPPTKNLKRPPGRPPLERANSDFSEATPLKTGVNDSRSNIDTRKATPILQKCGSADVFTKSLYGSHYGETYIGWSAERYKKNEDMTGSASKGILMKHGKKQIVLDANRINRRNTYKQTYSLACGQEPSVLTMFDGGRKQLIGFLNVTQVGLHTEYGYARSLARFAAKLGPVAWKVAVKKIQRCLPAGVNFGAGWIGENEAPTERPIPNQFPAGSGLPSKSSSHVQEDPSSTPTHRTVETNGRKPAQNPPGEQLSETHRSSTHSQQNQMMASAGNETTQVSSSVAITGNGAGPSLNAPNASTSYGPNTTFNMSNSSAMRAVHPCHNHQSSDIESQINGVNGSYGLNFVLQIGKMTGAARPTVFNLQSSLSISRTDPQNLHPASAVNNGSGPSGEVKLSENSSAVKPSDCVHNTGPHQKVGPMPPDLNVGFQSPGSPRSGKADSVEPDLALQL</sequence>
<feature type="compositionally biased region" description="Basic residues" evidence="3">
    <location>
        <begin position="213"/>
        <end position="227"/>
    </location>
</feature>
<dbReference type="PRINTS" id="PR00503">
    <property type="entry name" value="BROMODOMAIN"/>
</dbReference>
<protein>
    <recommendedName>
        <fullName evidence="4">Bromo domain-containing protein</fullName>
    </recommendedName>
</protein>
<feature type="compositionally biased region" description="Polar residues" evidence="3">
    <location>
        <begin position="477"/>
        <end position="501"/>
    </location>
</feature>
<dbReference type="Pfam" id="PF00439">
    <property type="entry name" value="Bromodomain"/>
    <property type="match status" value="1"/>
</dbReference>
<name>A0A9Q1KYA9_9CARY</name>
<evidence type="ECO:0000256" key="2">
    <source>
        <dbReference type="PROSITE-ProRule" id="PRU00035"/>
    </source>
</evidence>
<dbReference type="InterPro" id="IPR001487">
    <property type="entry name" value="Bromodomain"/>
</dbReference>
<keyword evidence="1 2" id="KW-0103">Bromodomain</keyword>
<comment type="caution">
    <text evidence="5">The sequence shown here is derived from an EMBL/GenBank/DDBJ whole genome shotgun (WGS) entry which is preliminary data.</text>
</comment>
<evidence type="ECO:0000259" key="4">
    <source>
        <dbReference type="PROSITE" id="PS50014"/>
    </source>
</evidence>
<gene>
    <name evidence="5" type="ORF">Cgig2_014819</name>
</gene>
<feature type="region of interest" description="Disordered" evidence="3">
    <location>
        <begin position="415"/>
        <end position="518"/>
    </location>
</feature>
<dbReference type="Gene3D" id="1.20.920.10">
    <property type="entry name" value="Bromodomain-like"/>
    <property type="match status" value="1"/>
</dbReference>
<feature type="region of interest" description="Disordered" evidence="3">
    <location>
        <begin position="589"/>
        <end position="667"/>
    </location>
</feature>
<dbReference type="SUPFAM" id="SSF47370">
    <property type="entry name" value="Bromodomain"/>
    <property type="match status" value="1"/>
</dbReference>
<dbReference type="PANTHER" id="PTHR22881">
    <property type="entry name" value="BROMODOMAIN CONTAINING PROTEIN"/>
    <property type="match status" value="1"/>
</dbReference>
<dbReference type="Proteomes" id="UP001153076">
    <property type="component" value="Unassembled WGS sequence"/>
</dbReference>
<evidence type="ECO:0000313" key="6">
    <source>
        <dbReference type="Proteomes" id="UP001153076"/>
    </source>
</evidence>
<dbReference type="SMART" id="SM00297">
    <property type="entry name" value="BROMO"/>
    <property type="match status" value="1"/>
</dbReference>
<dbReference type="EMBL" id="JAKOGI010000002">
    <property type="protein sequence ID" value="KAJ8453056.1"/>
    <property type="molecule type" value="Genomic_DNA"/>
</dbReference>
<accession>A0A9Q1KYA9</accession>
<evidence type="ECO:0000256" key="3">
    <source>
        <dbReference type="SAM" id="MobiDB-lite"/>
    </source>
</evidence>